<reference evidence="2 3" key="1">
    <citation type="submission" date="2013-12" db="EMBL/GenBank/DDBJ databases">
        <title>A Varibaculum cambriense genome reconstructed from a premature infant gut community with otherwise low bacterial novelty that shifts toward anaerobic metabolism during the third week of life.</title>
        <authorList>
            <person name="Brown C.T."/>
            <person name="Sharon I."/>
            <person name="Thomas B.C."/>
            <person name="Castelle C.J."/>
            <person name="Morowitz M.J."/>
            <person name="Banfield J.F."/>
        </authorList>
    </citation>
    <scope>NUCLEOTIDE SEQUENCE [LARGE SCALE GENOMIC DNA]</scope>
    <source>
        <strain evidence="3">DORA_A_5_14_21</strain>
    </source>
</reference>
<protein>
    <submittedName>
        <fullName evidence="2">Uncharacterized protein</fullName>
    </submittedName>
</protein>
<feature type="region of interest" description="Disordered" evidence="1">
    <location>
        <begin position="1"/>
        <end position="57"/>
    </location>
</feature>
<proteinExistence type="predicted"/>
<evidence type="ECO:0000313" key="2">
    <source>
        <dbReference type="EMBL" id="ETJ18099.1"/>
    </source>
</evidence>
<feature type="compositionally biased region" description="Basic and acidic residues" evidence="1">
    <location>
        <begin position="46"/>
        <end position="57"/>
    </location>
</feature>
<gene>
    <name evidence="2" type="ORF">Q609_ECAC02069G0001</name>
</gene>
<dbReference type="AlphaFoldDB" id="W1WNS3"/>
<dbReference type="EMBL" id="AZLZ01002069">
    <property type="protein sequence ID" value="ETJ18099.1"/>
    <property type="molecule type" value="Genomic_DNA"/>
</dbReference>
<evidence type="ECO:0000256" key="1">
    <source>
        <dbReference type="SAM" id="MobiDB-lite"/>
    </source>
</evidence>
<comment type="caution">
    <text evidence="2">The sequence shown here is derived from an EMBL/GenBank/DDBJ whole genome shotgun (WGS) entry which is preliminary data.</text>
</comment>
<evidence type="ECO:0000313" key="3">
    <source>
        <dbReference type="Proteomes" id="UP000018853"/>
    </source>
</evidence>
<sequence>MVKISLSAGRSCDRTKKRPPPGVLPDDKEIAFLCRQGKDPTATDASHIHRDPPDAAT</sequence>
<accession>W1WNS3</accession>
<organism evidence="2 3">
    <name type="scientific">Escherichia coli DORA_A_5_14_21</name>
    <dbReference type="NCBI Taxonomy" id="1403943"/>
    <lineage>
        <taxon>Bacteria</taxon>
        <taxon>Pseudomonadati</taxon>
        <taxon>Pseudomonadota</taxon>
        <taxon>Gammaproteobacteria</taxon>
        <taxon>Enterobacterales</taxon>
        <taxon>Enterobacteriaceae</taxon>
        <taxon>Escherichia</taxon>
    </lineage>
</organism>
<feature type="non-terminal residue" evidence="2">
    <location>
        <position position="57"/>
    </location>
</feature>
<dbReference type="Proteomes" id="UP000018853">
    <property type="component" value="Unassembled WGS sequence"/>
</dbReference>
<name>W1WNS3_ECOLX</name>